<dbReference type="Proteomes" id="UP001497516">
    <property type="component" value="Chromosome 6"/>
</dbReference>
<organism evidence="1 2">
    <name type="scientific">Linum trigynum</name>
    <dbReference type="NCBI Taxonomy" id="586398"/>
    <lineage>
        <taxon>Eukaryota</taxon>
        <taxon>Viridiplantae</taxon>
        <taxon>Streptophyta</taxon>
        <taxon>Embryophyta</taxon>
        <taxon>Tracheophyta</taxon>
        <taxon>Spermatophyta</taxon>
        <taxon>Magnoliopsida</taxon>
        <taxon>eudicotyledons</taxon>
        <taxon>Gunneridae</taxon>
        <taxon>Pentapetalae</taxon>
        <taxon>rosids</taxon>
        <taxon>fabids</taxon>
        <taxon>Malpighiales</taxon>
        <taxon>Linaceae</taxon>
        <taxon>Linum</taxon>
    </lineage>
</organism>
<sequence>MAAMTTSSSANINNNSCGVGFFNFRSNSTTRAARTLASCSKLDGVAMWLVNGVAAAFFASLDTCSCIRIATVDDAEDGNDAPLILDDGNVNRSPYAAGGSSRRRRTTKGKKRQATMLYGGF</sequence>
<keyword evidence="2" id="KW-1185">Reference proteome</keyword>
<gene>
    <name evidence="1" type="ORF">LTRI10_LOCUS36158</name>
</gene>
<evidence type="ECO:0000313" key="2">
    <source>
        <dbReference type="Proteomes" id="UP001497516"/>
    </source>
</evidence>
<proteinExistence type="predicted"/>
<reference evidence="1 2" key="1">
    <citation type="submission" date="2024-04" db="EMBL/GenBank/DDBJ databases">
        <authorList>
            <person name="Fracassetti M."/>
        </authorList>
    </citation>
    <scope>NUCLEOTIDE SEQUENCE [LARGE SCALE GENOMIC DNA]</scope>
</reference>
<dbReference type="EMBL" id="OZ034819">
    <property type="protein sequence ID" value="CAL1395749.1"/>
    <property type="molecule type" value="Genomic_DNA"/>
</dbReference>
<protein>
    <submittedName>
        <fullName evidence="1">Uncharacterized protein</fullName>
    </submittedName>
</protein>
<accession>A0AAV2FBV5</accession>
<dbReference type="PANTHER" id="PTHR34061">
    <property type="entry name" value="PROTEIN, PUTATIVE-RELATED"/>
    <property type="match status" value="1"/>
</dbReference>
<name>A0AAV2FBV5_9ROSI</name>
<dbReference type="PANTHER" id="PTHR34061:SF2">
    <property type="entry name" value="PROTEIN, PUTATIVE-RELATED"/>
    <property type="match status" value="1"/>
</dbReference>
<evidence type="ECO:0000313" key="1">
    <source>
        <dbReference type="EMBL" id="CAL1395749.1"/>
    </source>
</evidence>
<dbReference type="AlphaFoldDB" id="A0AAV2FBV5"/>